<keyword evidence="3 5" id="KW-1133">Transmembrane helix</keyword>
<feature type="transmembrane region" description="Helical" evidence="5">
    <location>
        <begin position="103"/>
        <end position="123"/>
    </location>
</feature>
<keyword evidence="2 5" id="KW-0812">Transmembrane</keyword>
<feature type="region of interest" description="Disordered" evidence="6">
    <location>
        <begin position="918"/>
        <end position="1003"/>
    </location>
</feature>
<proteinExistence type="inferred from homology"/>
<comment type="subcellular location">
    <subcellularLocation>
        <location evidence="5">Cell membrane</location>
        <topology evidence="5">Multi-pass membrane protein</topology>
    </subcellularLocation>
</comment>
<evidence type="ECO:0000256" key="2">
    <source>
        <dbReference type="ARBA" id="ARBA00022692"/>
    </source>
</evidence>
<comment type="caution">
    <text evidence="7">The sequence shown here is derived from an EMBL/GenBank/DDBJ whole genome shotgun (WGS) entry which is preliminary data.</text>
</comment>
<feature type="compositionally biased region" description="Low complexity" evidence="6">
    <location>
        <begin position="918"/>
        <end position="927"/>
    </location>
</feature>
<keyword evidence="1 5" id="KW-1003">Cell membrane</keyword>
<feature type="transmembrane region" description="Helical" evidence="5">
    <location>
        <begin position="251"/>
        <end position="269"/>
    </location>
</feature>
<feature type="transmembrane region" description="Helical" evidence="5">
    <location>
        <begin position="195"/>
        <end position="216"/>
    </location>
</feature>
<dbReference type="EMBL" id="JACXIZ010000004">
    <property type="protein sequence ID" value="MBD2843779.1"/>
    <property type="molecule type" value="Genomic_DNA"/>
</dbReference>
<dbReference type="GO" id="GO:0005886">
    <property type="term" value="C:plasma membrane"/>
    <property type="evidence" value="ECO:0007669"/>
    <property type="project" value="UniProtKB-SubCell"/>
</dbReference>
<name>A0A927GPS5_9BACL</name>
<feature type="compositionally biased region" description="Gly residues" evidence="6">
    <location>
        <begin position="928"/>
        <end position="970"/>
    </location>
</feature>
<keyword evidence="4 5" id="KW-0472">Membrane</keyword>
<dbReference type="PANTHER" id="PTHR39344">
    <property type="entry name" value="UPF0182 PROTEIN SLL1060"/>
    <property type="match status" value="1"/>
</dbReference>
<keyword evidence="8" id="KW-1185">Reference proteome</keyword>
<evidence type="ECO:0000256" key="3">
    <source>
        <dbReference type="ARBA" id="ARBA00022989"/>
    </source>
</evidence>
<dbReference type="Pfam" id="PF03699">
    <property type="entry name" value="UPF0182"/>
    <property type="match status" value="1"/>
</dbReference>
<evidence type="ECO:0000256" key="6">
    <source>
        <dbReference type="SAM" id="MobiDB-lite"/>
    </source>
</evidence>
<accession>A0A927GPS5</accession>
<feature type="transmembrane region" description="Helical" evidence="5">
    <location>
        <begin position="50"/>
        <end position="78"/>
    </location>
</feature>
<dbReference type="HAMAP" id="MF_01600">
    <property type="entry name" value="UPF0182"/>
    <property type="match status" value="1"/>
</dbReference>
<evidence type="ECO:0000256" key="4">
    <source>
        <dbReference type="ARBA" id="ARBA00023136"/>
    </source>
</evidence>
<dbReference type="InterPro" id="IPR005372">
    <property type="entry name" value="UPF0182"/>
</dbReference>
<sequence>MNNMRMPRLSKRASGLLKLAAVLLVLLLAAVATAGWWADYVWASSLGFKGTFLTIFASRIGLGALGFVLFFATTFWLLRNIRATFVKQRGLNNLHAFLKNGKLYAWSNAAVSLLLGWIGYSWVQGLGWQRLLGYLYQTDFGTADPHFGLDVSFFVYTLPMWKFALGVLLFLAVLNVAAKLIIYGSGGMIGESRGARVHFIGGVVWLGLLVTAHFALSPYETALTAQVNAFQQSVVHGVSFTDKYVNIPADYAMAAVSLIVTAMLVLALIRKRAGLLKGAAALYIGVLVLGQAASLGVQGMLVSPNEFAREEPFIADSVAMTRQAHELDGIEVIDKQVNASLDQGMLDRNETTMRNIRINDARPLGEVYNQLQTIRPYYNFADVDIDRYMIDGEYQQVFIAARELTQANLPEQAQTWVNQNLRYTHGYGVAVSAVNEITAEGQPEYLVENLPPEGSIPISRPQIYFGENRYDSVIVNSKVTEFDYPDAIEDEPYVYEGEAGIRMNGINRLLFAWNEGAYRYLISGQITGDSQLLQTRNIYDRVHRIAPFLDLEPDAYPVIREDGTLVWLIDAFTSTDRYPFSDDDGYGDNYIRNSIKIAVEAYTGEVTFYLVDPDDPLAQTYNKMFPGLLTTEVPEDIRSHFRYPETLFKQRASLYRAYHMTDLQLFYNREDYWQFPTEKYFGDDIEMDPYYVTLKLNEADQEELVLMTPFTPNRKQNLIAWMGVRNDGDRYGEMLVYEYSRQRNIYGPQQIENRVNQNAEISQQLNLWSQGGSNVIRGNLLVIPIEDTLLYIEPLYIESSNETSLPEVKRIIVAYEDYIVMEPTLEQSLQRLFERMGEPYGDADEPEDDGQTQTPDTGTPVGGTGDGTPGTDTGAAADVLQQAESAFEAYRAANREGDYEAAGRALQELERLLQGAAGTSEGASAGSTGDGIDAGGSDVGGTGDGIDGGSSDGSGTGDGSDGGSSDGSGTGADASMTDGVGAGGDMTGGAGAEDAVTDGAVAP</sequence>
<organism evidence="7 8">
    <name type="scientific">Paenibacillus sabuli</name>
    <dbReference type="NCBI Taxonomy" id="2772509"/>
    <lineage>
        <taxon>Bacteria</taxon>
        <taxon>Bacillati</taxon>
        <taxon>Bacillota</taxon>
        <taxon>Bacilli</taxon>
        <taxon>Bacillales</taxon>
        <taxon>Paenibacillaceae</taxon>
        <taxon>Paenibacillus</taxon>
    </lineage>
</organism>
<feature type="compositionally biased region" description="Acidic residues" evidence="6">
    <location>
        <begin position="841"/>
        <end position="850"/>
    </location>
</feature>
<comment type="caution">
    <text evidence="5">Lacks conserved residue(s) required for the propagation of feature annotation.</text>
</comment>
<dbReference type="Proteomes" id="UP000621560">
    <property type="component" value="Unassembled WGS sequence"/>
</dbReference>
<protein>
    <recommendedName>
        <fullName evidence="5">UPF0182 protein IDH44_01130</fullName>
    </recommendedName>
</protein>
<feature type="region of interest" description="Disordered" evidence="6">
    <location>
        <begin position="838"/>
        <end position="874"/>
    </location>
</feature>
<comment type="similarity">
    <text evidence="5">Belongs to the UPF0182 family.</text>
</comment>
<evidence type="ECO:0000256" key="5">
    <source>
        <dbReference type="HAMAP-Rule" id="MF_01600"/>
    </source>
</evidence>
<evidence type="ECO:0000256" key="1">
    <source>
        <dbReference type="ARBA" id="ARBA00022475"/>
    </source>
</evidence>
<dbReference type="AlphaFoldDB" id="A0A927GPS5"/>
<feature type="compositionally biased region" description="Gly residues" evidence="6">
    <location>
        <begin position="980"/>
        <end position="991"/>
    </location>
</feature>
<dbReference type="GO" id="GO:0005576">
    <property type="term" value="C:extracellular region"/>
    <property type="evidence" value="ECO:0007669"/>
    <property type="project" value="TreeGrafter"/>
</dbReference>
<evidence type="ECO:0000313" key="8">
    <source>
        <dbReference type="Proteomes" id="UP000621560"/>
    </source>
</evidence>
<dbReference type="PANTHER" id="PTHR39344:SF1">
    <property type="entry name" value="UPF0182 PROTEIN SLL1060"/>
    <property type="match status" value="1"/>
</dbReference>
<feature type="transmembrane region" description="Helical" evidence="5">
    <location>
        <begin position="281"/>
        <end position="301"/>
    </location>
</feature>
<feature type="transmembrane region" description="Helical" evidence="5">
    <location>
        <begin position="163"/>
        <end position="183"/>
    </location>
</feature>
<reference evidence="7" key="1">
    <citation type="submission" date="2020-09" db="EMBL/GenBank/DDBJ databases">
        <title>A novel bacterium of genus Paenibacillus, isolated from South China Sea.</title>
        <authorList>
            <person name="Huang H."/>
            <person name="Mo K."/>
            <person name="Hu Y."/>
        </authorList>
    </citation>
    <scope>NUCLEOTIDE SEQUENCE</scope>
    <source>
        <strain evidence="7">IB182496</strain>
    </source>
</reference>
<evidence type="ECO:0000313" key="7">
    <source>
        <dbReference type="EMBL" id="MBD2843779.1"/>
    </source>
</evidence>
<gene>
    <name evidence="7" type="ORF">IDH44_01130</name>
</gene>